<feature type="transmembrane region" description="Helical" evidence="6">
    <location>
        <begin position="360"/>
        <end position="381"/>
    </location>
</feature>
<dbReference type="Pfam" id="PF03606">
    <property type="entry name" value="DcuC"/>
    <property type="match status" value="1"/>
</dbReference>
<keyword evidence="5 6" id="KW-0472">Membrane</keyword>
<dbReference type="InterPro" id="IPR051679">
    <property type="entry name" value="DASS-Related_Transporters"/>
</dbReference>
<gene>
    <name evidence="7" type="ORF">IAA28_09575</name>
</gene>
<feature type="transmembrane region" description="Helical" evidence="6">
    <location>
        <begin position="165"/>
        <end position="188"/>
    </location>
</feature>
<feature type="transmembrane region" description="Helical" evidence="6">
    <location>
        <begin position="83"/>
        <end position="102"/>
    </location>
</feature>
<sequence length="459" mass="49317">MPTSYVIIFGVIVLIAILTWFIPDITHATLGMTLMAPIEGFQNGVSVILFIFIIGGYLRIVNETRALEIGIGRIVKRMNGKEVLLIPIIMFIISLGGTSYGLSDEALAIYPLLISTMLACGFDSVTATATILCGIISGVSGSTINPFATSVAIDALRDVGIEPNQAIVLGMGTLVWLSSFAISCIYTVRYALKVKKNSANSVLTSAEKELALKSFGKSDAKNQEIEFTSRMRRTLMLFAFSFVVMIVALIPWADYGIHIFEGWSSFLTGTPFGEWYFSELCIWFLILSFVIGYLNGLKEKQIIGLIVAGAGDLLGAALIVGLSRGVSAIMSNTGFDMYLLNAGTNALQGVPSGLFSTLSYIFYSGFTFLIVSTSGLASATIPTMGSLAKSLGFAPELMITIYIAAHHIVGVIPTSGTVMSALNVSKIEYTSWIKFYGKLFLIISIVNMVLIGLIMGITG</sequence>
<keyword evidence="2" id="KW-1003">Cell membrane</keyword>
<evidence type="ECO:0000313" key="7">
    <source>
        <dbReference type="EMBL" id="HIX53040.1"/>
    </source>
</evidence>
<protein>
    <submittedName>
        <fullName evidence="7">YfcC family protein</fullName>
    </submittedName>
</protein>
<evidence type="ECO:0000256" key="2">
    <source>
        <dbReference type="ARBA" id="ARBA00022475"/>
    </source>
</evidence>
<evidence type="ECO:0000256" key="1">
    <source>
        <dbReference type="ARBA" id="ARBA00004651"/>
    </source>
</evidence>
<comment type="subcellular location">
    <subcellularLocation>
        <location evidence="1">Cell membrane</location>
        <topology evidence="1">Multi-pass membrane protein</topology>
    </subcellularLocation>
</comment>
<evidence type="ECO:0000256" key="6">
    <source>
        <dbReference type="SAM" id="Phobius"/>
    </source>
</evidence>
<feature type="transmembrane region" description="Helical" evidence="6">
    <location>
        <begin position="43"/>
        <end position="62"/>
    </location>
</feature>
<proteinExistence type="predicted"/>
<feature type="transmembrane region" description="Helical" evidence="6">
    <location>
        <begin position="393"/>
        <end position="415"/>
    </location>
</feature>
<evidence type="ECO:0000256" key="5">
    <source>
        <dbReference type="ARBA" id="ARBA00023136"/>
    </source>
</evidence>
<reference evidence="7" key="1">
    <citation type="journal article" date="2021" name="PeerJ">
        <title>Extensive microbial diversity within the chicken gut microbiome revealed by metagenomics and culture.</title>
        <authorList>
            <person name="Gilroy R."/>
            <person name="Ravi A."/>
            <person name="Getino M."/>
            <person name="Pursley I."/>
            <person name="Horton D.L."/>
            <person name="Alikhan N.F."/>
            <person name="Baker D."/>
            <person name="Gharbi K."/>
            <person name="Hall N."/>
            <person name="Watson M."/>
            <person name="Adriaenssens E.M."/>
            <person name="Foster-Nyarko E."/>
            <person name="Jarju S."/>
            <person name="Secka A."/>
            <person name="Antonio M."/>
            <person name="Oren A."/>
            <person name="Chaudhuri R.R."/>
            <person name="La Ragione R."/>
            <person name="Hildebrand F."/>
            <person name="Pallen M.J."/>
        </authorList>
    </citation>
    <scope>NUCLEOTIDE SEQUENCE</scope>
    <source>
        <strain evidence="7">ChiGjej4B4-12881</strain>
    </source>
</reference>
<dbReference type="PANTHER" id="PTHR43652">
    <property type="entry name" value="BASIC AMINO ACID ANTIPORTER YFCC-RELATED"/>
    <property type="match status" value="1"/>
</dbReference>
<evidence type="ECO:0000256" key="4">
    <source>
        <dbReference type="ARBA" id="ARBA00022989"/>
    </source>
</evidence>
<feature type="transmembrane region" description="Helical" evidence="6">
    <location>
        <begin position="108"/>
        <end position="125"/>
    </location>
</feature>
<reference evidence="7" key="2">
    <citation type="submission" date="2021-04" db="EMBL/GenBank/DDBJ databases">
        <authorList>
            <person name="Gilroy R."/>
        </authorList>
    </citation>
    <scope>NUCLEOTIDE SEQUENCE</scope>
    <source>
        <strain evidence="7">ChiGjej4B4-12881</strain>
    </source>
</reference>
<organism evidence="7 8">
    <name type="scientific">Candidatus Lachnoclostridium stercoripullorum</name>
    <dbReference type="NCBI Taxonomy" id="2838635"/>
    <lineage>
        <taxon>Bacteria</taxon>
        <taxon>Bacillati</taxon>
        <taxon>Bacillota</taxon>
        <taxon>Clostridia</taxon>
        <taxon>Lachnospirales</taxon>
        <taxon>Lachnospiraceae</taxon>
    </lineage>
</organism>
<feature type="transmembrane region" description="Helical" evidence="6">
    <location>
        <begin position="5"/>
        <end position="23"/>
    </location>
</feature>
<feature type="transmembrane region" description="Helical" evidence="6">
    <location>
        <begin position="435"/>
        <end position="457"/>
    </location>
</feature>
<dbReference type="InterPro" id="IPR018385">
    <property type="entry name" value="C4_dicarb_anaerob_car-like"/>
</dbReference>
<dbReference type="GO" id="GO:0005886">
    <property type="term" value="C:plasma membrane"/>
    <property type="evidence" value="ECO:0007669"/>
    <property type="project" value="UniProtKB-SubCell"/>
</dbReference>
<dbReference type="Proteomes" id="UP000886780">
    <property type="component" value="Unassembled WGS sequence"/>
</dbReference>
<keyword evidence="4 6" id="KW-1133">Transmembrane helix</keyword>
<name>A0A9D1W616_9FIRM</name>
<dbReference type="EMBL" id="DXEU01000175">
    <property type="protein sequence ID" value="HIX53040.1"/>
    <property type="molecule type" value="Genomic_DNA"/>
</dbReference>
<dbReference type="AlphaFoldDB" id="A0A9D1W616"/>
<dbReference type="PANTHER" id="PTHR43652:SF6">
    <property type="entry name" value="ARGININE REPRESSOR"/>
    <property type="match status" value="1"/>
</dbReference>
<comment type="caution">
    <text evidence="7">The sequence shown here is derived from an EMBL/GenBank/DDBJ whole genome shotgun (WGS) entry which is preliminary data.</text>
</comment>
<feature type="transmembrane region" description="Helical" evidence="6">
    <location>
        <begin position="132"/>
        <end position="153"/>
    </location>
</feature>
<feature type="transmembrane region" description="Helical" evidence="6">
    <location>
        <begin position="235"/>
        <end position="255"/>
    </location>
</feature>
<feature type="transmembrane region" description="Helical" evidence="6">
    <location>
        <begin position="275"/>
        <end position="295"/>
    </location>
</feature>
<feature type="transmembrane region" description="Helical" evidence="6">
    <location>
        <begin position="302"/>
        <end position="322"/>
    </location>
</feature>
<evidence type="ECO:0000313" key="8">
    <source>
        <dbReference type="Proteomes" id="UP000886780"/>
    </source>
</evidence>
<evidence type="ECO:0000256" key="3">
    <source>
        <dbReference type="ARBA" id="ARBA00022692"/>
    </source>
</evidence>
<keyword evidence="3 6" id="KW-0812">Transmembrane</keyword>
<accession>A0A9D1W616</accession>